<gene>
    <name evidence="2" type="ORF">MELLADRAFT_101932</name>
</gene>
<dbReference type="EMBL" id="GL883091">
    <property type="protein sequence ID" value="EGG12273.1"/>
    <property type="molecule type" value="Genomic_DNA"/>
</dbReference>
<evidence type="ECO:0000313" key="2">
    <source>
        <dbReference type="EMBL" id="EGG12273.1"/>
    </source>
</evidence>
<dbReference type="RefSeq" id="XP_007404648.1">
    <property type="nucleotide sequence ID" value="XM_007404586.1"/>
</dbReference>
<dbReference type="Proteomes" id="UP000001072">
    <property type="component" value="Unassembled WGS sequence"/>
</dbReference>
<dbReference type="GeneID" id="18921523"/>
<protein>
    <submittedName>
        <fullName evidence="2">Secreted protein</fullName>
    </submittedName>
</protein>
<keyword evidence="3" id="KW-1185">Reference proteome</keyword>
<evidence type="ECO:0000313" key="3">
    <source>
        <dbReference type="Proteomes" id="UP000001072"/>
    </source>
</evidence>
<dbReference type="OrthoDB" id="2504028at2759"/>
<evidence type="ECO:0000256" key="1">
    <source>
        <dbReference type="SAM" id="MobiDB-lite"/>
    </source>
</evidence>
<dbReference type="AlphaFoldDB" id="F4R5E4"/>
<feature type="region of interest" description="Disordered" evidence="1">
    <location>
        <begin position="186"/>
        <end position="237"/>
    </location>
</feature>
<feature type="compositionally biased region" description="Polar residues" evidence="1">
    <location>
        <begin position="227"/>
        <end position="237"/>
    </location>
</feature>
<dbReference type="KEGG" id="mlr:MELLADRAFT_101932"/>
<sequence>MKYSTVFGSLTVAALSVGSSLGHRFLMRRDDGGSSYPTNTEGTKSTDVIFQQSSETYTKTVEVVQSSCDKHDTTTIYSSMSVLETSIKAVEETTQQSTFDANTATTHKSLVVKIIASYSSIVTVLSTYPDVENGCHESLKKITTYTQSIVDVYMKYGICLREDVESAGGFNQQAFDKLDLELDLKAESQTKTEQTVTEDPSKPEDSTTEDPSQQTGNDKTDAEGVDNQLTNSGEKRI</sequence>
<accession>F4R5E4</accession>
<dbReference type="InParanoid" id="F4R5E4"/>
<dbReference type="VEuPathDB" id="FungiDB:MELLADRAFT_101932"/>
<organism evidence="3">
    <name type="scientific">Melampsora larici-populina (strain 98AG31 / pathotype 3-4-7)</name>
    <name type="common">Poplar leaf rust fungus</name>
    <dbReference type="NCBI Taxonomy" id="747676"/>
    <lineage>
        <taxon>Eukaryota</taxon>
        <taxon>Fungi</taxon>
        <taxon>Dikarya</taxon>
        <taxon>Basidiomycota</taxon>
        <taxon>Pucciniomycotina</taxon>
        <taxon>Pucciniomycetes</taxon>
        <taxon>Pucciniales</taxon>
        <taxon>Melampsoraceae</taxon>
        <taxon>Melampsora</taxon>
    </lineage>
</organism>
<dbReference type="HOGENOM" id="CLU_1170854_0_0_1"/>
<name>F4R5E4_MELLP</name>
<proteinExistence type="predicted"/>
<reference evidence="3" key="1">
    <citation type="journal article" date="2011" name="Proc. Natl. Acad. Sci. U.S.A.">
        <title>Obligate biotrophy features unraveled by the genomic analysis of rust fungi.</title>
        <authorList>
            <person name="Duplessis S."/>
            <person name="Cuomo C.A."/>
            <person name="Lin Y.-C."/>
            <person name="Aerts A."/>
            <person name="Tisserant E."/>
            <person name="Veneault-Fourrey C."/>
            <person name="Joly D.L."/>
            <person name="Hacquard S."/>
            <person name="Amselem J."/>
            <person name="Cantarel B.L."/>
            <person name="Chiu R."/>
            <person name="Coutinho P.M."/>
            <person name="Feau N."/>
            <person name="Field M."/>
            <person name="Frey P."/>
            <person name="Gelhaye E."/>
            <person name="Goldberg J."/>
            <person name="Grabherr M.G."/>
            <person name="Kodira C.D."/>
            <person name="Kohler A."/>
            <person name="Kuees U."/>
            <person name="Lindquist E.A."/>
            <person name="Lucas S.M."/>
            <person name="Mago R."/>
            <person name="Mauceli E."/>
            <person name="Morin E."/>
            <person name="Murat C."/>
            <person name="Pangilinan J.L."/>
            <person name="Park R."/>
            <person name="Pearson M."/>
            <person name="Quesneville H."/>
            <person name="Rouhier N."/>
            <person name="Sakthikumar S."/>
            <person name="Salamov A.A."/>
            <person name="Schmutz J."/>
            <person name="Selles B."/>
            <person name="Shapiro H."/>
            <person name="Tanguay P."/>
            <person name="Tuskan G.A."/>
            <person name="Henrissat B."/>
            <person name="Van de Peer Y."/>
            <person name="Rouze P."/>
            <person name="Ellis J.G."/>
            <person name="Dodds P.N."/>
            <person name="Schein J.E."/>
            <person name="Zhong S."/>
            <person name="Hamelin R.C."/>
            <person name="Grigoriev I.V."/>
            <person name="Szabo L.J."/>
            <person name="Martin F."/>
        </authorList>
    </citation>
    <scope>NUCLEOTIDE SEQUENCE [LARGE SCALE GENOMIC DNA]</scope>
    <source>
        <strain evidence="3">98AG31 / pathotype 3-4-7</strain>
    </source>
</reference>